<dbReference type="InterPro" id="IPR036388">
    <property type="entry name" value="WH-like_DNA-bd_sf"/>
</dbReference>
<evidence type="ECO:0000313" key="2">
    <source>
        <dbReference type="EMBL" id="RSM42070.1"/>
    </source>
</evidence>
<proteinExistence type="predicted"/>
<protein>
    <submittedName>
        <fullName evidence="2">ArsR family transcriptional regulator</fullName>
    </submittedName>
</protein>
<sequence length="114" mass="12453">MWTGDELLRQLGALGNPHRLRIVAALRAERTYVSKLARELRISRALLQVHLRKLEAAGLVTASFEVGEDGKTLRFYELTAFSVVLTPETIAAAVPTLTTPDSVHGNADGEEGRT</sequence>
<dbReference type="AlphaFoldDB" id="A0A428WG89"/>
<reference evidence="2 3" key="1">
    <citation type="submission" date="2018-05" db="EMBL/GenBank/DDBJ databases">
        <title>Evolution of GPA BGCs.</title>
        <authorList>
            <person name="Waglechner N."/>
            <person name="Wright G.D."/>
        </authorList>
    </citation>
    <scope>NUCLEOTIDE SEQUENCE [LARGE SCALE GENOMIC DNA]</scope>
    <source>
        <strain evidence="2 3">DSM 5908</strain>
    </source>
</reference>
<feature type="domain" description="HTH arsR-type" evidence="1">
    <location>
        <begin position="10"/>
        <end position="86"/>
    </location>
</feature>
<evidence type="ECO:0000259" key="1">
    <source>
        <dbReference type="SMART" id="SM00418"/>
    </source>
</evidence>
<dbReference type="SMART" id="SM00418">
    <property type="entry name" value="HTH_ARSR"/>
    <property type="match status" value="1"/>
</dbReference>
<dbReference type="InterPro" id="IPR036390">
    <property type="entry name" value="WH_DNA-bd_sf"/>
</dbReference>
<dbReference type="RefSeq" id="WP_020641416.1">
    <property type="nucleotide sequence ID" value="NZ_QHHU01000031.1"/>
</dbReference>
<evidence type="ECO:0000313" key="3">
    <source>
        <dbReference type="Proteomes" id="UP000286716"/>
    </source>
</evidence>
<comment type="caution">
    <text evidence="2">The sequence shown here is derived from an EMBL/GenBank/DDBJ whole genome shotgun (WGS) entry which is preliminary data.</text>
</comment>
<keyword evidence="3" id="KW-1185">Reference proteome</keyword>
<dbReference type="Gene3D" id="1.10.10.10">
    <property type="entry name" value="Winged helix-like DNA-binding domain superfamily/Winged helix DNA-binding domain"/>
    <property type="match status" value="1"/>
</dbReference>
<dbReference type="PANTHER" id="PTHR38600">
    <property type="entry name" value="TRANSCRIPTIONAL REGULATORY PROTEIN"/>
    <property type="match status" value="1"/>
</dbReference>
<dbReference type="CDD" id="cd00090">
    <property type="entry name" value="HTH_ARSR"/>
    <property type="match status" value="1"/>
</dbReference>
<name>A0A428WG89_AMYBA</name>
<accession>A0A428WG89</accession>
<dbReference type="OrthoDB" id="3399802at2"/>
<gene>
    <name evidence="2" type="ORF">DMA12_22760</name>
</gene>
<dbReference type="InterPro" id="IPR001845">
    <property type="entry name" value="HTH_ArsR_DNA-bd_dom"/>
</dbReference>
<dbReference type="PANTHER" id="PTHR38600:SF1">
    <property type="entry name" value="TRANSCRIPTIONAL REGULATORY PROTEIN"/>
    <property type="match status" value="1"/>
</dbReference>
<organism evidence="2 3">
    <name type="scientific">Amycolatopsis balhimycina DSM 5908</name>
    <dbReference type="NCBI Taxonomy" id="1081091"/>
    <lineage>
        <taxon>Bacteria</taxon>
        <taxon>Bacillati</taxon>
        <taxon>Actinomycetota</taxon>
        <taxon>Actinomycetes</taxon>
        <taxon>Pseudonocardiales</taxon>
        <taxon>Pseudonocardiaceae</taxon>
        <taxon>Amycolatopsis</taxon>
    </lineage>
</organism>
<dbReference type="SUPFAM" id="SSF46785">
    <property type="entry name" value="Winged helix' DNA-binding domain"/>
    <property type="match status" value="1"/>
</dbReference>
<dbReference type="Proteomes" id="UP000286716">
    <property type="component" value="Unassembled WGS sequence"/>
</dbReference>
<dbReference type="Pfam" id="PF01022">
    <property type="entry name" value="HTH_5"/>
    <property type="match status" value="1"/>
</dbReference>
<dbReference type="GO" id="GO:0003700">
    <property type="term" value="F:DNA-binding transcription factor activity"/>
    <property type="evidence" value="ECO:0007669"/>
    <property type="project" value="InterPro"/>
</dbReference>
<dbReference type="InterPro" id="IPR011991">
    <property type="entry name" value="ArsR-like_HTH"/>
</dbReference>
<dbReference type="EMBL" id="QHHU01000031">
    <property type="protein sequence ID" value="RSM42070.1"/>
    <property type="molecule type" value="Genomic_DNA"/>
</dbReference>